<dbReference type="KEGG" id="talb:FTW19_20875"/>
<gene>
    <name evidence="1" type="ORF">FTW19_20875</name>
</gene>
<dbReference type="EMBL" id="CP042806">
    <property type="protein sequence ID" value="QEE30214.1"/>
    <property type="molecule type" value="Genomic_DNA"/>
</dbReference>
<dbReference type="RefSeq" id="WP_147649483.1">
    <property type="nucleotide sequence ID" value="NZ_CP042806.1"/>
</dbReference>
<sequence length="157" mass="17624">MYVSQETTEQTDSRLRRVIAAAELTWHEGPFAFYEFPVEAFPTSEAERGLAIVRDNEVWSVLKGAGPEAAEPFGLFSFHFQDGLDNSGFVGWLASILKRNLGTGVFVVCGQNSRRGGIFDYWGVPLAMRNEAMSLLKELRHDLIDDSREYAGEYSVH</sequence>
<keyword evidence="2" id="KW-1185">Reference proteome</keyword>
<dbReference type="AlphaFoldDB" id="A0A5B9EET7"/>
<name>A0A5B9EET7_9BACT</name>
<evidence type="ECO:0000313" key="1">
    <source>
        <dbReference type="EMBL" id="QEE30214.1"/>
    </source>
</evidence>
<proteinExistence type="predicted"/>
<organism evidence="1 2">
    <name type="scientific">Terriglobus albidus</name>
    <dbReference type="NCBI Taxonomy" id="1592106"/>
    <lineage>
        <taxon>Bacteria</taxon>
        <taxon>Pseudomonadati</taxon>
        <taxon>Acidobacteriota</taxon>
        <taxon>Terriglobia</taxon>
        <taxon>Terriglobales</taxon>
        <taxon>Acidobacteriaceae</taxon>
        <taxon>Terriglobus</taxon>
    </lineage>
</organism>
<dbReference type="InterPro" id="IPR045674">
    <property type="entry name" value="DUF6196"/>
</dbReference>
<evidence type="ECO:0000313" key="2">
    <source>
        <dbReference type="Proteomes" id="UP000321820"/>
    </source>
</evidence>
<reference evidence="1 2" key="1">
    <citation type="submission" date="2019-08" db="EMBL/GenBank/DDBJ databases">
        <title>Complete genome sequence of Terriglobus albidus strain ORNL.</title>
        <authorList>
            <person name="Podar M."/>
        </authorList>
    </citation>
    <scope>NUCLEOTIDE SEQUENCE [LARGE SCALE GENOMIC DNA]</scope>
    <source>
        <strain evidence="1 2">ORNL</strain>
    </source>
</reference>
<protein>
    <submittedName>
        <fullName evidence="1">Uncharacterized protein</fullName>
    </submittedName>
</protein>
<dbReference type="Proteomes" id="UP000321820">
    <property type="component" value="Chromosome"/>
</dbReference>
<accession>A0A5B9EET7</accession>
<dbReference type="OrthoDB" id="8448684at2"/>
<dbReference type="Pfam" id="PF19696">
    <property type="entry name" value="DUF6196"/>
    <property type="match status" value="1"/>
</dbReference>